<dbReference type="InterPro" id="IPR047785">
    <property type="entry name" value="tRNA_MNMC2"/>
</dbReference>
<dbReference type="Pfam" id="PF05430">
    <property type="entry name" value="Methyltransf_30"/>
    <property type="match status" value="1"/>
</dbReference>
<comment type="function">
    <text evidence="10">Catalyzes the last two steps in the biosynthesis of 5-methylaminomethyl-2-thiouridine (mnm(5)s(2)U) at the wobble position (U34) in tRNA. Catalyzes the FAD-dependent demodification of cmnm(5)s(2)U34 to nm(5)s(2)U34, followed by the transfer of a methyl group from S-adenosyl-L-methionine to nm(5)s(2)U34, to form mnm(5)s(2)U34.</text>
</comment>
<keyword evidence="2 10" id="KW-0489">Methyltransferase</keyword>
<dbReference type="InterPro" id="IPR023032">
    <property type="entry name" value="tRNA_MAMT_biosynth_bifunc_MnmC"/>
</dbReference>
<feature type="region of interest" description="tRNA (mnm(5)s(2)U34)-methyltransferase" evidence="10">
    <location>
        <begin position="1"/>
        <end position="246"/>
    </location>
</feature>
<evidence type="ECO:0000313" key="14">
    <source>
        <dbReference type="Proteomes" id="UP000318242"/>
    </source>
</evidence>
<dbReference type="Pfam" id="PF01266">
    <property type="entry name" value="DAO"/>
    <property type="match status" value="1"/>
</dbReference>
<protein>
    <recommendedName>
        <fullName evidence="10">tRNA 5-methylaminomethyl-2-thiouridine biosynthesis bifunctional protein MnmC</fullName>
        <shortName evidence="10">tRNA mnm(5)s(2)U biosynthesis bifunctional protein</shortName>
    </recommendedName>
    <domain>
        <recommendedName>
            <fullName evidence="10">tRNA (mnm(5)s(2)U34)-methyltransferase</fullName>
            <ecNumber evidence="10">2.1.1.61</ecNumber>
        </recommendedName>
    </domain>
    <domain>
        <recommendedName>
            <fullName evidence="10">FAD-dependent cmnm(5)s(2)U34 oxidoreductase</fullName>
            <ecNumber evidence="10">1.5.-.-</ecNumber>
        </recommendedName>
    </domain>
</protein>
<keyword evidence="7 10" id="KW-0274">FAD</keyword>
<dbReference type="GO" id="GO:0004808">
    <property type="term" value="F:tRNA (5-methylaminomethyl-2-thiouridylate)(34)-methyltransferase activity"/>
    <property type="evidence" value="ECO:0007669"/>
    <property type="project" value="UniProtKB-EC"/>
</dbReference>
<evidence type="ECO:0000256" key="6">
    <source>
        <dbReference type="ARBA" id="ARBA00022694"/>
    </source>
</evidence>
<dbReference type="FunFam" id="3.40.50.150:FF:000107">
    <property type="entry name" value="tRNA 5-methylaminomethyl-2-thiouridine biosynthesis bifunctional protein MnmC"/>
    <property type="match status" value="1"/>
</dbReference>
<dbReference type="GO" id="GO:0032259">
    <property type="term" value="P:methylation"/>
    <property type="evidence" value="ECO:0007669"/>
    <property type="project" value="UniProtKB-KW"/>
</dbReference>
<dbReference type="NCBIfam" id="NF002484">
    <property type="entry name" value="PRK01747.1-5"/>
    <property type="match status" value="1"/>
</dbReference>
<keyword evidence="5 10" id="KW-0949">S-adenosyl-L-methionine</keyword>
<dbReference type="Gene3D" id="3.40.50.150">
    <property type="entry name" value="Vaccinia Virus protein VP39"/>
    <property type="match status" value="1"/>
</dbReference>
<accession>A0A4Y3ISU1</accession>
<comment type="catalytic activity">
    <reaction evidence="10">
        <text>5-aminomethyl-2-thiouridine(34) in tRNA + S-adenosyl-L-methionine = 5-methylaminomethyl-2-thiouridine(34) in tRNA + S-adenosyl-L-homocysteine + H(+)</text>
        <dbReference type="Rhea" id="RHEA:19569"/>
        <dbReference type="Rhea" id="RHEA-COMP:10195"/>
        <dbReference type="Rhea" id="RHEA-COMP:10197"/>
        <dbReference type="ChEBI" id="CHEBI:15378"/>
        <dbReference type="ChEBI" id="CHEBI:57856"/>
        <dbReference type="ChEBI" id="CHEBI:59789"/>
        <dbReference type="ChEBI" id="CHEBI:74454"/>
        <dbReference type="ChEBI" id="CHEBI:74455"/>
        <dbReference type="EC" id="2.1.1.61"/>
    </reaction>
</comment>
<evidence type="ECO:0000256" key="4">
    <source>
        <dbReference type="ARBA" id="ARBA00022679"/>
    </source>
</evidence>
<dbReference type="NCBIfam" id="TIGR03197">
    <property type="entry name" value="MnmC_Cterm"/>
    <property type="match status" value="1"/>
</dbReference>
<evidence type="ECO:0000256" key="2">
    <source>
        <dbReference type="ARBA" id="ARBA00022603"/>
    </source>
</evidence>
<sequence>MINMPKIKHAQLDWNDSGTPVSEQFDDVYFSNNDGLAETRYVFLTQNHIPERWHKYDQSRFVIAETGFGTGLNFLAVWKEFEQFRQQNPQSQLTQLHFISFEKFPVTLHDLKQAHKAWPELKKYALELQQHYPMALPECQRLILADGAITLDLWLGDIKDNLPRVPTYQDGIVDAWFLDGFAPSKNPEMWNQDLFNGMAKIAKQDCSVATFTAAGFVRRGLIEAGFEMKKVKGFGHKREMIAGSMVNRQRYSNLSPLFDRQSATKSATKSAEQFGDIAIIGGGIASACLAYSLIQKGASVTLYCKDETLADGASGNRQGALYPLLNGNNNAVSQVFANGFTFARQFYDQIASKVDFDHDWCGVTQLFWNEAEHKKLSRLVQGQYPQELIKSLDPQKTSETAGLDCSFGSVFYSLGGWLSPQQCTEGVLNMLSEQGKLTLKLSHEVTDLTEQVHEGEQQWQVTTNKGTFEHSVVVIANGHLFDQFTQSQLLPLGKVKGQVSHIPTNEHLQKLKTVVCYDGYLTPKSPLDKHCIGASYDRSDLTNAFDPQAQQQNAAKLQQCLPDQEWTLGVDVSGNDSRQGVRSVSRDHLPFAGNVGQFEQILEQYESLNKRGNTQVTPVSQYTNLFCLLGLGSRGLTSAPMLAEVLASQILQQPLPLSTDMLEVVHPSRMWVRKLRKGKPIPGLDQ</sequence>
<dbReference type="InterPro" id="IPR008471">
    <property type="entry name" value="MnmC-like_methylTransf"/>
</dbReference>
<keyword evidence="8 10" id="KW-0560">Oxidoreductase</keyword>
<dbReference type="EC" id="1.5.-.-" evidence="10"/>
<evidence type="ECO:0000256" key="3">
    <source>
        <dbReference type="ARBA" id="ARBA00022630"/>
    </source>
</evidence>
<dbReference type="NCBIfam" id="NF002481">
    <property type="entry name" value="PRK01747.1-2"/>
    <property type="match status" value="1"/>
</dbReference>
<dbReference type="InterPro" id="IPR017610">
    <property type="entry name" value="tRNA_S-uridine_synth_MnmC_C"/>
</dbReference>
<evidence type="ECO:0000256" key="1">
    <source>
        <dbReference type="ARBA" id="ARBA00022490"/>
    </source>
</evidence>
<keyword evidence="6 10" id="KW-0819">tRNA processing</keyword>
<evidence type="ECO:0000256" key="7">
    <source>
        <dbReference type="ARBA" id="ARBA00022827"/>
    </source>
</evidence>
<dbReference type="GO" id="GO:0016645">
    <property type="term" value="F:oxidoreductase activity, acting on the CH-NH group of donors"/>
    <property type="evidence" value="ECO:0007669"/>
    <property type="project" value="InterPro"/>
</dbReference>
<evidence type="ECO:0000256" key="10">
    <source>
        <dbReference type="HAMAP-Rule" id="MF_01102"/>
    </source>
</evidence>
<keyword evidence="14" id="KW-1185">Reference proteome</keyword>
<comment type="caution">
    <text evidence="13">The sequence shown here is derived from an EMBL/GenBank/DDBJ whole genome shotgun (WGS) entry which is preliminary data.</text>
</comment>
<evidence type="ECO:0000256" key="5">
    <source>
        <dbReference type="ARBA" id="ARBA00022691"/>
    </source>
</evidence>
<organism evidence="13 14">
    <name type="scientific">Vibrio comitans NBRC 102076</name>
    <dbReference type="NCBI Taxonomy" id="1219078"/>
    <lineage>
        <taxon>Bacteria</taxon>
        <taxon>Pseudomonadati</taxon>
        <taxon>Pseudomonadota</taxon>
        <taxon>Gammaproteobacteria</taxon>
        <taxon>Vibrionales</taxon>
        <taxon>Vibrionaceae</taxon>
        <taxon>Vibrio</taxon>
    </lineage>
</organism>
<dbReference type="Gene3D" id="3.50.50.60">
    <property type="entry name" value="FAD/NAD(P)-binding domain"/>
    <property type="match status" value="1"/>
</dbReference>
<name>A0A4Y3ISU1_9VIBR</name>
<reference evidence="13 14" key="1">
    <citation type="submission" date="2019-06" db="EMBL/GenBank/DDBJ databases">
        <title>Whole genome shotgun sequence of Vibrio comitans NBRC 102076.</title>
        <authorList>
            <person name="Hosoyama A."/>
            <person name="Uohara A."/>
            <person name="Ohji S."/>
            <person name="Ichikawa N."/>
        </authorList>
    </citation>
    <scope>NUCLEOTIDE SEQUENCE [LARGE SCALE GENOMIC DNA]</scope>
    <source>
        <strain evidence="13 14">NBRC 102076</strain>
    </source>
</reference>
<dbReference type="Proteomes" id="UP000318242">
    <property type="component" value="Unassembled WGS sequence"/>
</dbReference>
<keyword evidence="9 10" id="KW-0511">Multifunctional enzyme</keyword>
<dbReference type="OrthoDB" id="9786494at2"/>
<evidence type="ECO:0000259" key="11">
    <source>
        <dbReference type="Pfam" id="PF01266"/>
    </source>
</evidence>
<gene>
    <name evidence="10 13" type="primary">mnmC</name>
    <name evidence="13" type="ORF">VCO01S_29930</name>
</gene>
<dbReference type="GO" id="GO:0002098">
    <property type="term" value="P:tRNA wobble uridine modification"/>
    <property type="evidence" value="ECO:0007669"/>
    <property type="project" value="TreeGrafter"/>
</dbReference>
<dbReference type="Gene3D" id="3.30.9.10">
    <property type="entry name" value="D-Amino Acid Oxidase, subunit A, domain 2"/>
    <property type="match status" value="1"/>
</dbReference>
<evidence type="ECO:0000256" key="8">
    <source>
        <dbReference type="ARBA" id="ARBA00023002"/>
    </source>
</evidence>
<feature type="domain" description="MnmC-like methyltransferase" evidence="12">
    <location>
        <begin position="119"/>
        <end position="245"/>
    </location>
</feature>
<evidence type="ECO:0000259" key="12">
    <source>
        <dbReference type="Pfam" id="PF05430"/>
    </source>
</evidence>
<feature type="domain" description="FAD dependent oxidoreductase" evidence="11">
    <location>
        <begin position="276"/>
        <end position="648"/>
    </location>
</feature>
<dbReference type="InterPro" id="IPR006076">
    <property type="entry name" value="FAD-dep_OxRdtase"/>
</dbReference>
<comment type="cofactor">
    <cofactor evidence="10">
        <name>FAD</name>
        <dbReference type="ChEBI" id="CHEBI:57692"/>
    </cofactor>
</comment>
<comment type="subcellular location">
    <subcellularLocation>
        <location evidence="10">Cytoplasm</location>
    </subcellularLocation>
</comment>
<evidence type="ECO:0000313" key="13">
    <source>
        <dbReference type="EMBL" id="GEA61800.1"/>
    </source>
</evidence>
<dbReference type="GO" id="GO:0005737">
    <property type="term" value="C:cytoplasm"/>
    <property type="evidence" value="ECO:0007669"/>
    <property type="project" value="UniProtKB-SubCell"/>
</dbReference>
<dbReference type="SUPFAM" id="SSF51905">
    <property type="entry name" value="FAD/NAD(P)-binding domain"/>
    <property type="match status" value="1"/>
</dbReference>
<keyword evidence="4 10" id="KW-0808">Transferase</keyword>
<dbReference type="PANTHER" id="PTHR13847:SF283">
    <property type="entry name" value="TRNA 5-METHYLAMINOMETHYL-2-THIOURIDINE BIOSYNTHESIS BIFUNCTIONAL PROTEIN MNMC"/>
    <property type="match status" value="1"/>
</dbReference>
<dbReference type="PANTHER" id="PTHR13847">
    <property type="entry name" value="SARCOSINE DEHYDROGENASE-RELATED"/>
    <property type="match status" value="1"/>
</dbReference>
<feature type="region of interest" description="FAD-dependent cmnm(5)s(2)U34 oxidoreductase" evidence="10">
    <location>
        <begin position="280"/>
        <end position="686"/>
    </location>
</feature>
<comment type="similarity">
    <text evidence="10">In the N-terminal section; belongs to the methyltransferase superfamily. tRNA (mnm(5)s(2)U34)-methyltransferase family.</text>
</comment>
<dbReference type="NCBIfam" id="NF033855">
    <property type="entry name" value="tRNA_MNMC2"/>
    <property type="match status" value="1"/>
</dbReference>
<keyword evidence="1 10" id="KW-0963">Cytoplasm</keyword>
<dbReference type="InterPro" id="IPR029063">
    <property type="entry name" value="SAM-dependent_MTases_sf"/>
</dbReference>
<comment type="similarity">
    <text evidence="10">In the C-terminal section; belongs to the DAO family.</text>
</comment>
<proteinExistence type="inferred from homology"/>
<dbReference type="AlphaFoldDB" id="A0A4Y3ISU1"/>
<evidence type="ECO:0000256" key="9">
    <source>
        <dbReference type="ARBA" id="ARBA00023268"/>
    </source>
</evidence>
<keyword evidence="3 10" id="KW-0285">Flavoprotein</keyword>
<dbReference type="InterPro" id="IPR036188">
    <property type="entry name" value="FAD/NAD-bd_sf"/>
</dbReference>
<dbReference type="EMBL" id="BJLH01000014">
    <property type="protein sequence ID" value="GEA61800.1"/>
    <property type="molecule type" value="Genomic_DNA"/>
</dbReference>
<dbReference type="EC" id="2.1.1.61" evidence="10"/>
<dbReference type="HAMAP" id="MF_01102">
    <property type="entry name" value="MnmC"/>
    <property type="match status" value="1"/>
</dbReference>
<dbReference type="GO" id="GO:0050660">
    <property type="term" value="F:flavin adenine dinucleotide binding"/>
    <property type="evidence" value="ECO:0007669"/>
    <property type="project" value="UniProtKB-UniRule"/>
</dbReference>